<evidence type="ECO:0000313" key="5">
    <source>
        <dbReference type="EMBL" id="AKE59683.1"/>
    </source>
</evidence>
<reference evidence="5 6" key="1">
    <citation type="journal article" date="2013" name="Appl. Microbiol. Biotechnol.">
        <title>Glycerol assimilation and production of 1,3-propanediol by Citrobacter amalonaticus Y19.</title>
        <authorList>
            <person name="Ainala S.K."/>
            <person name="Ashok S."/>
            <person name="Ko Y."/>
            <person name="Park S."/>
        </authorList>
    </citation>
    <scope>NUCLEOTIDE SEQUENCE [LARGE SCALE GENOMIC DNA]</scope>
    <source>
        <strain evidence="5 6">Y19</strain>
    </source>
</reference>
<dbReference type="KEGG" id="cama:F384_14510"/>
<feature type="domain" description="HTH gntR-type" evidence="4">
    <location>
        <begin position="6"/>
        <end position="73"/>
    </location>
</feature>
<sequence length="230" mass="26259">MTAISHPTAIDGYRWLKNDIIRGIYQPDEKLRMSLLTSRYSLGVGPLREALSHLVAERLVTVVNQKGYRVASMSEQELLDIFDARANMEAMLVSLAIKRGGDEWEAEILARAHMLSKLEASDASEHLLDEWDLRHQAFHTAIVAGCGSQYLLQMRERLFDLAARYRFIWLRKTVLSVEMLEDKHVQHQTLTEAILARDAARASELMRQHLLTPIPIIQQAMTGKLRVEKS</sequence>
<dbReference type="Gene3D" id="1.10.10.10">
    <property type="entry name" value="Winged helix-like DNA-binding domain superfamily/Winged helix DNA-binding domain"/>
    <property type="match status" value="1"/>
</dbReference>
<dbReference type="PROSITE" id="PS50949">
    <property type="entry name" value="HTH_GNTR"/>
    <property type="match status" value="1"/>
</dbReference>
<evidence type="ECO:0000256" key="1">
    <source>
        <dbReference type="ARBA" id="ARBA00023015"/>
    </source>
</evidence>
<dbReference type="Gene3D" id="1.20.120.530">
    <property type="entry name" value="GntR ligand-binding domain-like"/>
    <property type="match status" value="1"/>
</dbReference>
<dbReference type="PANTHER" id="PTHR43537">
    <property type="entry name" value="TRANSCRIPTIONAL REGULATOR, GNTR FAMILY"/>
    <property type="match status" value="1"/>
</dbReference>
<organism evidence="5 6">
    <name type="scientific">Citrobacter amalonaticus Y19</name>
    <dbReference type="NCBI Taxonomy" id="1261127"/>
    <lineage>
        <taxon>Bacteria</taxon>
        <taxon>Pseudomonadati</taxon>
        <taxon>Pseudomonadota</taxon>
        <taxon>Gammaproteobacteria</taxon>
        <taxon>Enterobacterales</taxon>
        <taxon>Enterobacteriaceae</taxon>
        <taxon>Citrobacter</taxon>
    </lineage>
</organism>
<dbReference type="InterPro" id="IPR036388">
    <property type="entry name" value="WH-like_DNA-bd_sf"/>
</dbReference>
<dbReference type="PANTHER" id="PTHR43537:SF20">
    <property type="entry name" value="HTH-TYPE TRANSCRIPTIONAL REPRESSOR GLAR"/>
    <property type="match status" value="1"/>
</dbReference>
<dbReference type="AlphaFoldDB" id="A0A0F6RG36"/>
<evidence type="ECO:0000256" key="3">
    <source>
        <dbReference type="ARBA" id="ARBA00023163"/>
    </source>
</evidence>
<keyword evidence="3" id="KW-0804">Transcription</keyword>
<name>A0A0F6RG36_CITAM</name>
<dbReference type="OrthoDB" id="9799812at2"/>
<dbReference type="InterPro" id="IPR000524">
    <property type="entry name" value="Tscrpt_reg_HTH_GntR"/>
</dbReference>
<dbReference type="SUPFAM" id="SSF46785">
    <property type="entry name" value="Winged helix' DNA-binding domain"/>
    <property type="match status" value="1"/>
</dbReference>
<accession>A0A0F6RG36</accession>
<dbReference type="SMART" id="SM00895">
    <property type="entry name" value="FCD"/>
    <property type="match status" value="1"/>
</dbReference>
<dbReference type="GO" id="GO:0003700">
    <property type="term" value="F:DNA-binding transcription factor activity"/>
    <property type="evidence" value="ECO:0007669"/>
    <property type="project" value="InterPro"/>
</dbReference>
<dbReference type="InterPro" id="IPR036390">
    <property type="entry name" value="WH_DNA-bd_sf"/>
</dbReference>
<dbReference type="NCBIfam" id="NF008576">
    <property type="entry name" value="PRK11534.1"/>
    <property type="match status" value="1"/>
</dbReference>
<protein>
    <submittedName>
        <fullName evidence="5">Transcriptional regulator</fullName>
    </submittedName>
</protein>
<dbReference type="Pfam" id="PF00392">
    <property type="entry name" value="GntR"/>
    <property type="match status" value="1"/>
</dbReference>
<dbReference type="FunFam" id="1.10.10.10:FF:000156">
    <property type="entry name" value="DNA-binding transcriptional regulator CsiR"/>
    <property type="match status" value="1"/>
</dbReference>
<proteinExistence type="predicted"/>
<dbReference type="InterPro" id="IPR011711">
    <property type="entry name" value="GntR_C"/>
</dbReference>
<evidence type="ECO:0000313" key="6">
    <source>
        <dbReference type="Proteomes" id="UP000034085"/>
    </source>
</evidence>
<keyword evidence="1" id="KW-0805">Transcription regulation</keyword>
<dbReference type="SUPFAM" id="SSF48008">
    <property type="entry name" value="GntR ligand-binding domain-like"/>
    <property type="match status" value="1"/>
</dbReference>
<dbReference type="Proteomes" id="UP000034085">
    <property type="component" value="Chromosome"/>
</dbReference>
<evidence type="ECO:0000259" key="4">
    <source>
        <dbReference type="PROSITE" id="PS50949"/>
    </source>
</evidence>
<evidence type="ECO:0000256" key="2">
    <source>
        <dbReference type="ARBA" id="ARBA00023125"/>
    </source>
</evidence>
<dbReference type="Pfam" id="PF07729">
    <property type="entry name" value="FCD"/>
    <property type="match status" value="1"/>
</dbReference>
<dbReference type="GO" id="GO:0003677">
    <property type="term" value="F:DNA binding"/>
    <property type="evidence" value="ECO:0007669"/>
    <property type="project" value="UniProtKB-KW"/>
</dbReference>
<dbReference type="EMBL" id="CP011132">
    <property type="protein sequence ID" value="AKE59683.1"/>
    <property type="molecule type" value="Genomic_DNA"/>
</dbReference>
<keyword evidence="2" id="KW-0238">DNA-binding</keyword>
<gene>
    <name evidence="5" type="ORF">F384_14510</name>
</gene>
<dbReference type="SMART" id="SM00345">
    <property type="entry name" value="HTH_GNTR"/>
    <property type="match status" value="1"/>
</dbReference>
<dbReference type="InterPro" id="IPR008920">
    <property type="entry name" value="TF_FadR/GntR_C"/>
</dbReference>
<dbReference type="PATRIC" id="fig|1261127.3.peg.3044"/>
<dbReference type="HOGENOM" id="CLU_017584_5_3_6"/>
<dbReference type="RefSeq" id="WP_046485502.1">
    <property type="nucleotide sequence ID" value="NZ_CP011132.1"/>
</dbReference>